<protein>
    <submittedName>
        <fullName evidence="1">Uncharacterized protein</fullName>
    </submittedName>
</protein>
<proteinExistence type="predicted"/>
<dbReference type="EMBL" id="GGEC01000962">
    <property type="protein sequence ID" value="MBW81445.1"/>
    <property type="molecule type" value="Transcribed_RNA"/>
</dbReference>
<dbReference type="AlphaFoldDB" id="A0A2P2IJQ3"/>
<accession>A0A2P2IJQ3</accession>
<sequence>MLMLCQPPQDELMRLKSSFPFTNQIPGGTFANYCNLKIASKTSKTQREESRKNN</sequence>
<reference evidence="1" key="1">
    <citation type="submission" date="2018-02" db="EMBL/GenBank/DDBJ databases">
        <title>Rhizophora mucronata_Transcriptome.</title>
        <authorList>
            <person name="Meera S.P."/>
            <person name="Sreeshan A."/>
            <person name="Augustine A."/>
        </authorList>
    </citation>
    <scope>NUCLEOTIDE SEQUENCE</scope>
    <source>
        <tissue evidence="1">Leaf</tissue>
    </source>
</reference>
<evidence type="ECO:0000313" key="1">
    <source>
        <dbReference type="EMBL" id="MBW81445.1"/>
    </source>
</evidence>
<name>A0A2P2IJQ3_RHIMU</name>
<organism evidence="1">
    <name type="scientific">Rhizophora mucronata</name>
    <name type="common">Asiatic mangrove</name>
    <dbReference type="NCBI Taxonomy" id="61149"/>
    <lineage>
        <taxon>Eukaryota</taxon>
        <taxon>Viridiplantae</taxon>
        <taxon>Streptophyta</taxon>
        <taxon>Embryophyta</taxon>
        <taxon>Tracheophyta</taxon>
        <taxon>Spermatophyta</taxon>
        <taxon>Magnoliopsida</taxon>
        <taxon>eudicotyledons</taxon>
        <taxon>Gunneridae</taxon>
        <taxon>Pentapetalae</taxon>
        <taxon>rosids</taxon>
        <taxon>fabids</taxon>
        <taxon>Malpighiales</taxon>
        <taxon>Rhizophoraceae</taxon>
        <taxon>Rhizophora</taxon>
    </lineage>
</organism>